<dbReference type="InterPro" id="IPR000719">
    <property type="entry name" value="Prot_kinase_dom"/>
</dbReference>
<dbReference type="SMART" id="SM00108">
    <property type="entry name" value="B_lectin"/>
    <property type="match status" value="1"/>
</dbReference>
<dbReference type="PROSITE" id="PS50927">
    <property type="entry name" value="BULB_LECTIN"/>
    <property type="match status" value="1"/>
</dbReference>
<dbReference type="InterPro" id="IPR024171">
    <property type="entry name" value="SRK-like_kinase"/>
</dbReference>
<dbReference type="PANTHER" id="PTHR47974:SF20">
    <property type="entry name" value="RECEPTOR-LIKE SERINE_THREONINE-PROTEIN KINASE"/>
    <property type="match status" value="1"/>
</dbReference>
<organism evidence="20 21">
    <name type="scientific">Prunus mume</name>
    <name type="common">Japanese apricot</name>
    <name type="synonym">Armeniaca mume</name>
    <dbReference type="NCBI Taxonomy" id="102107"/>
    <lineage>
        <taxon>Eukaryota</taxon>
        <taxon>Viridiplantae</taxon>
        <taxon>Streptophyta</taxon>
        <taxon>Embryophyta</taxon>
        <taxon>Tracheophyta</taxon>
        <taxon>Spermatophyta</taxon>
        <taxon>Magnoliopsida</taxon>
        <taxon>eudicotyledons</taxon>
        <taxon>Gunneridae</taxon>
        <taxon>Pentapetalae</taxon>
        <taxon>rosids</taxon>
        <taxon>fabids</taxon>
        <taxon>Rosales</taxon>
        <taxon>Rosaceae</taxon>
        <taxon>Amygdaloideae</taxon>
        <taxon>Amygdaleae</taxon>
        <taxon>Prunus</taxon>
    </lineage>
</organism>
<dbReference type="SUPFAM" id="SSF56112">
    <property type="entry name" value="Protein kinase-like (PK-like)"/>
    <property type="match status" value="1"/>
</dbReference>
<evidence type="ECO:0000256" key="2">
    <source>
        <dbReference type="ARBA" id="ARBA00022527"/>
    </source>
</evidence>
<evidence type="ECO:0000256" key="11">
    <source>
        <dbReference type="ARBA" id="ARBA00023157"/>
    </source>
</evidence>
<dbReference type="InterPro" id="IPR008271">
    <property type="entry name" value="Ser/Thr_kinase_AS"/>
</dbReference>
<evidence type="ECO:0000313" key="20">
    <source>
        <dbReference type="Proteomes" id="UP000694861"/>
    </source>
</evidence>
<dbReference type="InterPro" id="IPR000858">
    <property type="entry name" value="S_locus_glycoprot_dom"/>
</dbReference>
<dbReference type="InterPro" id="IPR017441">
    <property type="entry name" value="Protein_kinase_ATP_BS"/>
</dbReference>
<reference evidence="20" key="1">
    <citation type="journal article" date="2012" name="Nat. Commun.">
        <title>The genome of Prunus mume.</title>
        <authorList>
            <person name="Zhang Q."/>
            <person name="Chen W."/>
            <person name="Sun L."/>
            <person name="Zhao F."/>
            <person name="Huang B."/>
            <person name="Yang W."/>
            <person name="Tao Y."/>
            <person name="Wang J."/>
            <person name="Yuan Z."/>
            <person name="Fan G."/>
            <person name="Xing Z."/>
            <person name="Han C."/>
            <person name="Pan H."/>
            <person name="Zhong X."/>
            <person name="Shi W."/>
            <person name="Liang X."/>
            <person name="Du D."/>
            <person name="Sun F."/>
            <person name="Xu Z."/>
            <person name="Hao R."/>
            <person name="Lv T."/>
            <person name="Lv Y."/>
            <person name="Zheng Z."/>
            <person name="Sun M."/>
            <person name="Luo L."/>
            <person name="Cai M."/>
            <person name="Gao Y."/>
            <person name="Wang J."/>
            <person name="Yin Y."/>
            <person name="Xu X."/>
            <person name="Cheng T."/>
            <person name="Wang J."/>
        </authorList>
    </citation>
    <scope>NUCLEOTIDE SEQUENCE [LARGE SCALE GENOMIC DNA]</scope>
</reference>
<keyword evidence="12" id="KW-0325">Glycoprotein</keyword>
<keyword evidence="9 15" id="KW-1133">Transmembrane helix</keyword>
<dbReference type="SMART" id="SM00473">
    <property type="entry name" value="PAN_AP"/>
    <property type="match status" value="1"/>
</dbReference>
<keyword evidence="5 16" id="KW-0732">Signal</keyword>
<name>A0ABM0P1F4_PRUMU</name>
<evidence type="ECO:0000256" key="5">
    <source>
        <dbReference type="ARBA" id="ARBA00022729"/>
    </source>
</evidence>
<comment type="subcellular location">
    <subcellularLocation>
        <location evidence="1">Membrane</location>
        <topology evidence="1">Single-pass membrane protein</topology>
    </subcellularLocation>
</comment>
<dbReference type="CDD" id="cd01098">
    <property type="entry name" value="PAN_AP_plant"/>
    <property type="match status" value="1"/>
</dbReference>
<evidence type="ECO:0000256" key="16">
    <source>
        <dbReference type="SAM" id="SignalP"/>
    </source>
</evidence>
<comment type="similarity">
    <text evidence="13">Belongs to the protein kinase superfamily. Ser/Thr protein kinase family.</text>
</comment>
<dbReference type="PROSITE" id="PS50011">
    <property type="entry name" value="PROTEIN_KINASE_DOM"/>
    <property type="match status" value="1"/>
</dbReference>
<keyword evidence="11" id="KW-1015">Disulfide bond</keyword>
<evidence type="ECO:0000256" key="1">
    <source>
        <dbReference type="ARBA" id="ARBA00004167"/>
    </source>
</evidence>
<accession>A0ABM0P1F4</accession>
<dbReference type="PANTHER" id="PTHR47974">
    <property type="entry name" value="OS07G0415500 PROTEIN"/>
    <property type="match status" value="1"/>
</dbReference>
<dbReference type="InterPro" id="IPR011009">
    <property type="entry name" value="Kinase-like_dom_sf"/>
</dbReference>
<evidence type="ECO:0000259" key="17">
    <source>
        <dbReference type="PROSITE" id="PS50011"/>
    </source>
</evidence>
<evidence type="ECO:0000256" key="14">
    <source>
        <dbReference type="PROSITE-ProRule" id="PRU10141"/>
    </source>
</evidence>
<dbReference type="RefSeq" id="XP_008233019.1">
    <property type="nucleotide sequence ID" value="XM_008234797.2"/>
</dbReference>
<dbReference type="InterPro" id="IPR003609">
    <property type="entry name" value="Pan_app"/>
</dbReference>
<keyword evidence="4 15" id="KW-0812">Transmembrane</keyword>
<dbReference type="Pfam" id="PF08276">
    <property type="entry name" value="PAN_2"/>
    <property type="match status" value="1"/>
</dbReference>
<comment type="catalytic activity">
    <reaction evidence="13">
        <text>L-threonyl-[protein] + ATP = O-phospho-L-threonyl-[protein] + ADP + H(+)</text>
        <dbReference type="Rhea" id="RHEA:46608"/>
        <dbReference type="Rhea" id="RHEA-COMP:11060"/>
        <dbReference type="Rhea" id="RHEA-COMP:11605"/>
        <dbReference type="ChEBI" id="CHEBI:15378"/>
        <dbReference type="ChEBI" id="CHEBI:30013"/>
        <dbReference type="ChEBI" id="CHEBI:30616"/>
        <dbReference type="ChEBI" id="CHEBI:61977"/>
        <dbReference type="ChEBI" id="CHEBI:456216"/>
        <dbReference type="EC" id="2.7.11.1"/>
    </reaction>
</comment>
<keyword evidence="6 13" id="KW-0547">Nucleotide-binding</keyword>
<comment type="catalytic activity">
    <reaction evidence="13">
        <text>L-seryl-[protein] + ATP = O-phospho-L-seryl-[protein] + ADP + H(+)</text>
        <dbReference type="Rhea" id="RHEA:17989"/>
        <dbReference type="Rhea" id="RHEA-COMP:9863"/>
        <dbReference type="Rhea" id="RHEA-COMP:11604"/>
        <dbReference type="ChEBI" id="CHEBI:15378"/>
        <dbReference type="ChEBI" id="CHEBI:29999"/>
        <dbReference type="ChEBI" id="CHEBI:30616"/>
        <dbReference type="ChEBI" id="CHEBI:83421"/>
        <dbReference type="ChEBI" id="CHEBI:456216"/>
        <dbReference type="EC" id="2.7.11.1"/>
    </reaction>
</comment>
<dbReference type="PROSITE" id="PS00107">
    <property type="entry name" value="PROTEIN_KINASE_ATP"/>
    <property type="match status" value="1"/>
</dbReference>
<dbReference type="InterPro" id="IPR036426">
    <property type="entry name" value="Bulb-type_lectin_dom_sf"/>
</dbReference>
<feature type="binding site" evidence="14">
    <location>
        <position position="569"/>
    </location>
    <ligand>
        <name>ATP</name>
        <dbReference type="ChEBI" id="CHEBI:30616"/>
    </ligand>
</feature>
<evidence type="ECO:0000259" key="18">
    <source>
        <dbReference type="PROSITE" id="PS50927"/>
    </source>
</evidence>
<sequence>MASTMLPISRLLLLLLLLLQTLLLTTTIEEPIEEFSAENETQFFNRPQVSNFPIASNPTPNSLTESSLLASLQYPILGKSKVVVFGNSTLSSANKTFSLGFISTNGDEPNWYLGIWYASIPVPTCVWVANRERPIKNLTFSSLEISGSGRLVVKDPGNSIVWSSTNTEIGVDVQLLDSGNLVLLTQGGTVAWQSFDYPTDTWLPGMNLTSERALTSWRSYRDPSPGSYSLRLRPPNYGEFELLFNGTVVYWRTGNWTGNGFINVPEMLVPYIYKFHFLDPFKPTASFGFTEEPLDNGLDPPLTRFQMDVSGQLRQFTWATQTWNMFWSQPENKCRVFGLCGAFGVCSGEALRPCECLAGFNPVDEPSWNYGDYSGGCHWMGEYGESCDERGDGFDKVGVVSYEGSYFKSYRTTLDDCQRTCLEICSCIGVNYDGNSTVCKVYYGSLSNLKNLSSDGAVGEVFYLRVQKNLKVEIKKQLNPVVLSASIVGSVAGLGFVVVLVMVLIWRREKKKKEIKEGVVQLQQASNLKVFSYKELHTATRGFSDKLGHGGFGAVFHGELSDSTVVAVKRLDRPGGGEKEFQAEVCTIGNIQHVNLVRLRGFCSENSHRLLVYEYMPNGALSAYLRREGPNLSWDVRFRLAVGMARGIAYLHEACRDCILHCDIKPENILLDSDYTAKVSDFGLAKLLGRDFSRVLATMRGTWGYVAPEWISGVAITTKADVYSYGMTLIELLGGRRNVEARRSEGGREGGGEKTDSWFFPPWAAQQIIEGNVRAVLDDRLGCTYSIEQAKRVALVAVWCIQDSEAMRPTMGTVVKMLEGVVEVTVPPAPKLLQALVSGESFCGIKADSGIGLSNGSDFSGYNTRLSSCGSESSLGNGSSLVNEIEHDNQRSSVAFTDQG</sequence>
<dbReference type="SMART" id="SM00220">
    <property type="entry name" value="S_TKc"/>
    <property type="match status" value="1"/>
</dbReference>
<evidence type="ECO:0000259" key="19">
    <source>
        <dbReference type="PROSITE" id="PS50948"/>
    </source>
</evidence>
<evidence type="ECO:0000256" key="13">
    <source>
        <dbReference type="PIRNR" id="PIRNR000641"/>
    </source>
</evidence>
<dbReference type="GeneID" id="103332101"/>
<gene>
    <name evidence="21" type="primary">LOC103332101</name>
</gene>
<keyword evidence="20" id="KW-1185">Reference proteome</keyword>
<protein>
    <recommendedName>
        <fullName evidence="13">Receptor-like serine/threonine-protein kinase</fullName>
        <ecNumber evidence="13">2.7.11.1</ecNumber>
    </recommendedName>
</protein>
<evidence type="ECO:0000256" key="15">
    <source>
        <dbReference type="SAM" id="Phobius"/>
    </source>
</evidence>
<reference evidence="21" key="2">
    <citation type="submission" date="2025-08" db="UniProtKB">
        <authorList>
            <consortium name="RefSeq"/>
        </authorList>
    </citation>
    <scope>IDENTIFICATION</scope>
</reference>
<dbReference type="PROSITE" id="PS50948">
    <property type="entry name" value="PAN"/>
    <property type="match status" value="1"/>
</dbReference>
<proteinExistence type="inferred from homology"/>
<evidence type="ECO:0000256" key="3">
    <source>
        <dbReference type="ARBA" id="ARBA00022679"/>
    </source>
</evidence>
<feature type="domain" description="Protein kinase" evidence="17">
    <location>
        <begin position="541"/>
        <end position="822"/>
    </location>
</feature>
<dbReference type="Pfam" id="PF01453">
    <property type="entry name" value="B_lectin"/>
    <property type="match status" value="1"/>
</dbReference>
<dbReference type="PROSITE" id="PS00108">
    <property type="entry name" value="PROTEIN_KINASE_ST"/>
    <property type="match status" value="1"/>
</dbReference>
<evidence type="ECO:0000256" key="9">
    <source>
        <dbReference type="ARBA" id="ARBA00022989"/>
    </source>
</evidence>
<dbReference type="Gene3D" id="1.10.510.10">
    <property type="entry name" value="Transferase(Phosphotransferase) domain 1"/>
    <property type="match status" value="1"/>
</dbReference>
<feature type="chain" id="PRO_5047197304" description="Receptor-like serine/threonine-protein kinase" evidence="16">
    <location>
        <begin position="28"/>
        <end position="900"/>
    </location>
</feature>
<dbReference type="Proteomes" id="UP000694861">
    <property type="component" value="Linkage group LG5"/>
</dbReference>
<keyword evidence="2 13" id="KW-0723">Serine/threonine-protein kinase</keyword>
<feature type="domain" description="Bulb-type lectin" evidence="18">
    <location>
        <begin position="74"/>
        <end position="196"/>
    </location>
</feature>
<keyword evidence="10 15" id="KW-0472">Membrane</keyword>
<evidence type="ECO:0000256" key="6">
    <source>
        <dbReference type="ARBA" id="ARBA00022741"/>
    </source>
</evidence>
<dbReference type="PIRSF" id="PIRSF000641">
    <property type="entry name" value="SRK"/>
    <property type="match status" value="1"/>
</dbReference>
<evidence type="ECO:0000256" key="4">
    <source>
        <dbReference type="ARBA" id="ARBA00022692"/>
    </source>
</evidence>
<evidence type="ECO:0000256" key="8">
    <source>
        <dbReference type="ARBA" id="ARBA00022840"/>
    </source>
</evidence>
<dbReference type="Pfam" id="PF00069">
    <property type="entry name" value="Pkinase"/>
    <property type="match status" value="1"/>
</dbReference>
<keyword evidence="8 13" id="KW-0067">ATP-binding</keyword>
<dbReference type="EC" id="2.7.11.1" evidence="13"/>
<evidence type="ECO:0000313" key="21">
    <source>
        <dbReference type="RefSeq" id="XP_008233019.1"/>
    </source>
</evidence>
<feature type="signal peptide" evidence="16">
    <location>
        <begin position="1"/>
        <end position="27"/>
    </location>
</feature>
<dbReference type="InterPro" id="IPR001480">
    <property type="entry name" value="Bulb-type_lectin_dom"/>
</dbReference>
<dbReference type="SUPFAM" id="SSF51110">
    <property type="entry name" value="alpha-D-mannose-specific plant lectins"/>
    <property type="match status" value="1"/>
</dbReference>
<feature type="domain" description="Apple" evidence="19">
    <location>
        <begin position="387"/>
        <end position="467"/>
    </location>
</feature>
<dbReference type="Pfam" id="PF00954">
    <property type="entry name" value="S_locus_glycop"/>
    <property type="match status" value="1"/>
</dbReference>
<dbReference type="CDD" id="cd00028">
    <property type="entry name" value="B_lectin"/>
    <property type="match status" value="1"/>
</dbReference>
<dbReference type="Gene3D" id="2.90.10.10">
    <property type="entry name" value="Bulb-type lectin domain"/>
    <property type="match status" value="1"/>
</dbReference>
<feature type="transmembrane region" description="Helical" evidence="15">
    <location>
        <begin position="481"/>
        <end position="506"/>
    </location>
</feature>
<keyword evidence="3 13" id="KW-0808">Transferase</keyword>
<evidence type="ECO:0000256" key="7">
    <source>
        <dbReference type="ARBA" id="ARBA00022777"/>
    </source>
</evidence>
<dbReference type="Gene3D" id="3.30.200.20">
    <property type="entry name" value="Phosphorylase Kinase, domain 1"/>
    <property type="match status" value="1"/>
</dbReference>
<keyword evidence="7 13" id="KW-0418">Kinase</keyword>
<evidence type="ECO:0000256" key="12">
    <source>
        <dbReference type="ARBA" id="ARBA00023180"/>
    </source>
</evidence>
<evidence type="ECO:0000256" key="10">
    <source>
        <dbReference type="ARBA" id="ARBA00023136"/>
    </source>
</evidence>